<name>W4JN27_HETIT</name>
<keyword evidence="3" id="KW-1185">Reference proteome</keyword>
<dbReference type="HOGENOM" id="CLU_1949095_0_0_1"/>
<reference evidence="2 3" key="1">
    <citation type="journal article" date="2012" name="New Phytol.">
        <title>Insight into trade-off between wood decay and parasitism from the genome of a fungal forest pathogen.</title>
        <authorList>
            <person name="Olson A."/>
            <person name="Aerts A."/>
            <person name="Asiegbu F."/>
            <person name="Belbahri L."/>
            <person name="Bouzid O."/>
            <person name="Broberg A."/>
            <person name="Canback B."/>
            <person name="Coutinho P.M."/>
            <person name="Cullen D."/>
            <person name="Dalman K."/>
            <person name="Deflorio G."/>
            <person name="van Diepen L.T."/>
            <person name="Dunand C."/>
            <person name="Duplessis S."/>
            <person name="Durling M."/>
            <person name="Gonthier P."/>
            <person name="Grimwood J."/>
            <person name="Fossdal C.G."/>
            <person name="Hansson D."/>
            <person name="Henrissat B."/>
            <person name="Hietala A."/>
            <person name="Himmelstrand K."/>
            <person name="Hoffmeister D."/>
            <person name="Hogberg N."/>
            <person name="James T.Y."/>
            <person name="Karlsson M."/>
            <person name="Kohler A."/>
            <person name="Kues U."/>
            <person name="Lee Y.H."/>
            <person name="Lin Y.C."/>
            <person name="Lind M."/>
            <person name="Lindquist E."/>
            <person name="Lombard V."/>
            <person name="Lucas S."/>
            <person name="Lunden K."/>
            <person name="Morin E."/>
            <person name="Murat C."/>
            <person name="Park J."/>
            <person name="Raffaello T."/>
            <person name="Rouze P."/>
            <person name="Salamov A."/>
            <person name="Schmutz J."/>
            <person name="Solheim H."/>
            <person name="Stahlberg J."/>
            <person name="Velez H."/>
            <person name="de Vries R.P."/>
            <person name="Wiebenga A."/>
            <person name="Woodward S."/>
            <person name="Yakovlev I."/>
            <person name="Garbelotto M."/>
            <person name="Martin F."/>
            <person name="Grigoriev I.V."/>
            <person name="Stenlid J."/>
        </authorList>
    </citation>
    <scope>NUCLEOTIDE SEQUENCE [LARGE SCALE GENOMIC DNA]</scope>
    <source>
        <strain evidence="2 3">TC 32-1</strain>
    </source>
</reference>
<evidence type="ECO:0000313" key="3">
    <source>
        <dbReference type="Proteomes" id="UP000030671"/>
    </source>
</evidence>
<dbReference type="KEGG" id="hir:HETIRDRAFT_108361"/>
<accession>W4JN27</accession>
<evidence type="ECO:0000256" key="1">
    <source>
        <dbReference type="SAM" id="MobiDB-lite"/>
    </source>
</evidence>
<dbReference type="InParanoid" id="W4JN27"/>
<proteinExistence type="predicted"/>
<gene>
    <name evidence="2" type="ORF">HETIRDRAFT_108361</name>
</gene>
<sequence>MERGGGGEERSDRLRQSYAHTQQEPWQGETADAGLKRSRRYSGRDGAVFVSVSSRSHGLWPFEAGAPPHRSDRQRKRYIHVGHKISQITDFVLFLFHRPHIYPERYAPVPRSFLPPSSTHHHPTTPHTA</sequence>
<organism evidence="2 3">
    <name type="scientific">Heterobasidion irregulare (strain TC 32-1)</name>
    <dbReference type="NCBI Taxonomy" id="747525"/>
    <lineage>
        <taxon>Eukaryota</taxon>
        <taxon>Fungi</taxon>
        <taxon>Dikarya</taxon>
        <taxon>Basidiomycota</taxon>
        <taxon>Agaricomycotina</taxon>
        <taxon>Agaricomycetes</taxon>
        <taxon>Russulales</taxon>
        <taxon>Bondarzewiaceae</taxon>
        <taxon>Heterobasidion</taxon>
        <taxon>Heterobasidion annosum species complex</taxon>
    </lineage>
</organism>
<feature type="region of interest" description="Disordered" evidence="1">
    <location>
        <begin position="1"/>
        <end position="39"/>
    </location>
</feature>
<dbReference type="RefSeq" id="XP_009553425.1">
    <property type="nucleotide sequence ID" value="XM_009555130.1"/>
</dbReference>
<dbReference type="AlphaFoldDB" id="W4JN27"/>
<dbReference type="Proteomes" id="UP000030671">
    <property type="component" value="Unassembled WGS sequence"/>
</dbReference>
<protein>
    <submittedName>
        <fullName evidence="2">Uncharacterized protein</fullName>
    </submittedName>
</protein>
<dbReference type="EMBL" id="KI925467">
    <property type="protein sequence ID" value="ETW74967.1"/>
    <property type="molecule type" value="Genomic_DNA"/>
</dbReference>
<dbReference type="GeneID" id="20666340"/>
<evidence type="ECO:0000313" key="2">
    <source>
        <dbReference type="EMBL" id="ETW74967.1"/>
    </source>
</evidence>
<feature type="compositionally biased region" description="Basic and acidic residues" evidence="1">
    <location>
        <begin position="1"/>
        <end position="15"/>
    </location>
</feature>